<proteinExistence type="predicted"/>
<evidence type="ECO:0000256" key="2">
    <source>
        <dbReference type="SAM" id="SignalP"/>
    </source>
</evidence>
<accession>A0A1B1MBF6</accession>
<keyword evidence="2" id="KW-0732">Signal</keyword>
<dbReference type="RefSeq" id="WP_067434617.1">
    <property type="nucleotide sequence ID" value="NZ_CP016438.1"/>
</dbReference>
<dbReference type="AlphaFoldDB" id="A0A1B1MBF6"/>
<evidence type="ECO:0000256" key="1">
    <source>
        <dbReference type="SAM" id="MobiDB-lite"/>
    </source>
</evidence>
<dbReference type="STRING" id="1915.SLINC_3726"/>
<feature type="signal peptide" evidence="2">
    <location>
        <begin position="1"/>
        <end position="25"/>
    </location>
</feature>
<dbReference type="KEGG" id="sls:SLINC_3726"/>
<reference evidence="3 4" key="1">
    <citation type="submission" date="2016-07" db="EMBL/GenBank/DDBJ databases">
        <title>Enhancement of antibiotic productionsby engineered nitrateutilization in actinobacteria.</title>
        <authorList>
            <person name="Meng S.C."/>
        </authorList>
    </citation>
    <scope>NUCLEOTIDE SEQUENCE [LARGE SCALE GENOMIC DNA]</scope>
    <source>
        <strain evidence="3 4">NRRL 2936</strain>
    </source>
</reference>
<feature type="compositionally biased region" description="Gly residues" evidence="1">
    <location>
        <begin position="64"/>
        <end position="76"/>
    </location>
</feature>
<keyword evidence="4" id="KW-1185">Reference proteome</keyword>
<evidence type="ECO:0000313" key="3">
    <source>
        <dbReference type="EMBL" id="ANS65950.1"/>
    </source>
</evidence>
<dbReference type="PATRIC" id="fig|1915.4.peg.4100"/>
<sequence length="170" mass="17248">MRTRGRALKLTAVVAMMGLALTGFSTGRGHGHKSRSDGGGGGCSSSSQNHGGSSSYNGSYNGSNSGGTSGGTGTGGSSRTLRDGTARLVSCASDARPYATVAITNPNHRRADFQARVTFYDDKGTTLYYSSSVTVTVPADGTANTRVELAKSLATSVARCAADPEAEVSP</sequence>
<dbReference type="Proteomes" id="UP000092598">
    <property type="component" value="Chromosome"/>
</dbReference>
<feature type="region of interest" description="Disordered" evidence="1">
    <location>
        <begin position="24"/>
        <end position="81"/>
    </location>
</feature>
<feature type="chain" id="PRO_5043433522" evidence="2">
    <location>
        <begin position="26"/>
        <end position="170"/>
    </location>
</feature>
<gene>
    <name evidence="3" type="ORF">SLINC_3726</name>
</gene>
<feature type="compositionally biased region" description="Low complexity" evidence="1">
    <location>
        <begin position="44"/>
        <end position="63"/>
    </location>
</feature>
<organism evidence="3 4">
    <name type="scientific">Streptomyces lincolnensis</name>
    <dbReference type="NCBI Taxonomy" id="1915"/>
    <lineage>
        <taxon>Bacteria</taxon>
        <taxon>Bacillati</taxon>
        <taxon>Actinomycetota</taxon>
        <taxon>Actinomycetes</taxon>
        <taxon>Kitasatosporales</taxon>
        <taxon>Streptomycetaceae</taxon>
        <taxon>Streptomyces</taxon>
    </lineage>
</organism>
<evidence type="ECO:0000313" key="4">
    <source>
        <dbReference type="Proteomes" id="UP000092598"/>
    </source>
</evidence>
<dbReference type="EMBL" id="CP016438">
    <property type="protein sequence ID" value="ANS65950.1"/>
    <property type="molecule type" value="Genomic_DNA"/>
</dbReference>
<dbReference type="OrthoDB" id="4334411at2"/>
<protein>
    <submittedName>
        <fullName evidence="3">Uncharacterized protein</fullName>
    </submittedName>
</protein>
<name>A0A1B1MBF6_STRLN</name>